<sequence>MVEKTVLANGVRVITEKIPFLHSVSTGIWVNAGSRDEQDHERGITHFIEHMLFKGTARRTALDIAKELDAVGGFSNAFTSKENVCFHAKVLDTHLPLVVDVLTDIFLNSVISEAEVERERQVILQEISMIEDIPDEHVHILFQEEYWRDHPLGWPIYGSADTVSRLGRRDILHYMRRTFHPEKIVAAAAGNLEHHAFVDLVAPSLEVLNSTPEPSRRLPPTEHPIHRVLRKDLEQVHICLGMPGCSQAHPARFACHLLNTVLGASMSSRLFQEVREKRGLAYSVYSFTNSHEDTGLLGIYAGVAPQQVEPALQVIRDELVRLAEEPISEAEFAAAKEYLKGSMYLNAESTDSRMNRLAKNEFTFGRHVSLEEVEALVDQVTPEEARSWFAGAFRPNRIGLLLLGPAHESQIRAFVG</sequence>
<dbReference type="EMBL" id="CP040098">
    <property type="protein sequence ID" value="QCQ20942.1"/>
    <property type="molecule type" value="Genomic_DNA"/>
</dbReference>
<keyword evidence="7" id="KW-1185">Reference proteome</keyword>
<reference evidence="6 7" key="1">
    <citation type="submission" date="2019-05" db="EMBL/GenBank/DDBJ databases">
        <title>The Complete Genome Sequence of the n-alkane-degrading Desulfoglaeba alkanexedens ALDC reveals multiple alkylsuccinate synthase gene clusters.</title>
        <authorList>
            <person name="Callaghan A.V."/>
            <person name="Davidova I.A."/>
            <person name="Duncan K.E."/>
            <person name="Morris B."/>
            <person name="McInerney M.J."/>
        </authorList>
    </citation>
    <scope>NUCLEOTIDE SEQUENCE [LARGE SCALE GENOMIC DNA]</scope>
    <source>
        <strain evidence="6 7">ALDC</strain>
    </source>
</reference>
<dbReference type="InterPro" id="IPR001431">
    <property type="entry name" value="Pept_M16_Zn_BS"/>
</dbReference>
<dbReference type="GO" id="GO:0004222">
    <property type="term" value="F:metalloendopeptidase activity"/>
    <property type="evidence" value="ECO:0007669"/>
    <property type="project" value="InterPro"/>
</dbReference>
<dbReference type="GO" id="GO:0006508">
    <property type="term" value="P:proteolysis"/>
    <property type="evidence" value="ECO:0007669"/>
    <property type="project" value="InterPro"/>
</dbReference>
<proteinExistence type="inferred from homology"/>
<dbReference type="Proteomes" id="UP000298602">
    <property type="component" value="Chromosome"/>
</dbReference>
<evidence type="ECO:0000256" key="3">
    <source>
        <dbReference type="RuleBase" id="RU004447"/>
    </source>
</evidence>
<evidence type="ECO:0000256" key="2">
    <source>
        <dbReference type="ARBA" id="ARBA00007261"/>
    </source>
</evidence>
<dbReference type="PANTHER" id="PTHR11851">
    <property type="entry name" value="METALLOPROTEASE"/>
    <property type="match status" value="1"/>
</dbReference>
<dbReference type="Gene3D" id="3.30.830.10">
    <property type="entry name" value="Metalloenzyme, LuxS/M16 peptidase-like"/>
    <property type="match status" value="2"/>
</dbReference>
<protein>
    <submittedName>
        <fullName evidence="6">Insulinase family protein</fullName>
    </submittedName>
</protein>
<dbReference type="OrthoDB" id="9811314at2"/>
<dbReference type="InterPro" id="IPR011249">
    <property type="entry name" value="Metalloenz_LuxS/M16"/>
</dbReference>
<accession>A0A4P8L2G7</accession>
<dbReference type="PANTHER" id="PTHR11851:SF49">
    <property type="entry name" value="MITOCHONDRIAL-PROCESSING PEPTIDASE SUBUNIT ALPHA"/>
    <property type="match status" value="1"/>
</dbReference>
<dbReference type="KEGG" id="dax:FDQ92_01240"/>
<evidence type="ECO:0000313" key="7">
    <source>
        <dbReference type="Proteomes" id="UP000298602"/>
    </source>
</evidence>
<dbReference type="Pfam" id="PF00675">
    <property type="entry name" value="Peptidase_M16"/>
    <property type="match status" value="1"/>
</dbReference>
<organism evidence="6 7">
    <name type="scientific">Desulfoglaeba alkanexedens ALDC</name>
    <dbReference type="NCBI Taxonomy" id="980445"/>
    <lineage>
        <taxon>Bacteria</taxon>
        <taxon>Pseudomonadati</taxon>
        <taxon>Thermodesulfobacteriota</taxon>
        <taxon>Syntrophobacteria</taxon>
        <taxon>Syntrophobacterales</taxon>
        <taxon>Syntrophobacteraceae</taxon>
        <taxon>Desulfoglaeba</taxon>
    </lineage>
</organism>
<gene>
    <name evidence="6" type="ORF">FDQ92_01240</name>
</gene>
<feature type="domain" description="Peptidase M16 C-terminal" evidence="5">
    <location>
        <begin position="168"/>
        <end position="338"/>
    </location>
</feature>
<evidence type="ECO:0000256" key="1">
    <source>
        <dbReference type="ARBA" id="ARBA00001947"/>
    </source>
</evidence>
<reference evidence="6 7" key="2">
    <citation type="submission" date="2019-05" db="EMBL/GenBank/DDBJ databases">
        <authorList>
            <person name="Suflita J.M."/>
            <person name="Marks C.R."/>
        </authorList>
    </citation>
    <scope>NUCLEOTIDE SEQUENCE [LARGE SCALE GENOMIC DNA]</scope>
    <source>
        <strain evidence="6 7">ALDC</strain>
    </source>
</reference>
<name>A0A4P8L2G7_9BACT</name>
<evidence type="ECO:0000259" key="4">
    <source>
        <dbReference type="Pfam" id="PF00675"/>
    </source>
</evidence>
<dbReference type="SUPFAM" id="SSF63411">
    <property type="entry name" value="LuxS/MPP-like metallohydrolase"/>
    <property type="match status" value="2"/>
</dbReference>
<dbReference type="InterPro" id="IPR050361">
    <property type="entry name" value="MPP/UQCRC_Complex"/>
</dbReference>
<dbReference type="PROSITE" id="PS00143">
    <property type="entry name" value="INSULINASE"/>
    <property type="match status" value="1"/>
</dbReference>
<dbReference type="GO" id="GO:0046872">
    <property type="term" value="F:metal ion binding"/>
    <property type="evidence" value="ECO:0007669"/>
    <property type="project" value="InterPro"/>
</dbReference>
<feature type="domain" description="Peptidase M16 N-terminal" evidence="4">
    <location>
        <begin position="12"/>
        <end position="158"/>
    </location>
</feature>
<evidence type="ECO:0000259" key="5">
    <source>
        <dbReference type="Pfam" id="PF05193"/>
    </source>
</evidence>
<dbReference type="RefSeq" id="WP_137422912.1">
    <property type="nucleotide sequence ID" value="NZ_CP040098.1"/>
</dbReference>
<dbReference type="InterPro" id="IPR011765">
    <property type="entry name" value="Pept_M16_N"/>
</dbReference>
<evidence type="ECO:0000313" key="6">
    <source>
        <dbReference type="EMBL" id="QCQ20942.1"/>
    </source>
</evidence>
<dbReference type="Pfam" id="PF05193">
    <property type="entry name" value="Peptidase_M16_C"/>
    <property type="match status" value="1"/>
</dbReference>
<comment type="similarity">
    <text evidence="2 3">Belongs to the peptidase M16 family.</text>
</comment>
<dbReference type="InterPro" id="IPR007863">
    <property type="entry name" value="Peptidase_M16_C"/>
</dbReference>
<comment type="cofactor">
    <cofactor evidence="1">
        <name>Zn(2+)</name>
        <dbReference type="ChEBI" id="CHEBI:29105"/>
    </cofactor>
</comment>
<dbReference type="AlphaFoldDB" id="A0A4P8L2G7"/>
<dbReference type="FunFam" id="3.30.830.10:FF:000008">
    <property type="entry name" value="Mitochondrial-processing peptidase subunit beta"/>
    <property type="match status" value="1"/>
</dbReference>